<keyword evidence="3" id="KW-0560">Oxidoreductase</keyword>
<dbReference type="InterPro" id="IPR006367">
    <property type="entry name" value="Sirohaem_synthase_N"/>
</dbReference>
<feature type="domain" description="Siroheme synthase central" evidence="7">
    <location>
        <begin position="122"/>
        <end position="147"/>
    </location>
</feature>
<name>A0A6N6N6D6_9BACT</name>
<dbReference type="SUPFAM" id="SSF51735">
    <property type="entry name" value="NAD(P)-binding Rossmann-fold domains"/>
    <property type="match status" value="1"/>
</dbReference>
<dbReference type="InterPro" id="IPR028281">
    <property type="entry name" value="Sirohaem_synthase_central"/>
</dbReference>
<dbReference type="OrthoDB" id="9815856at2"/>
<dbReference type="PANTHER" id="PTHR35330">
    <property type="entry name" value="SIROHEME BIOSYNTHESIS PROTEIN MET8"/>
    <property type="match status" value="1"/>
</dbReference>
<accession>A0A6N6N6D6</accession>
<comment type="pathway">
    <text evidence="1">Porphyrin-containing compound metabolism; siroheme biosynthesis; sirohydrochlorin from precorrin-2: step 1/1.</text>
</comment>
<dbReference type="NCBIfam" id="TIGR01470">
    <property type="entry name" value="cysG_Nterm"/>
    <property type="match status" value="1"/>
</dbReference>
<keyword evidence="5" id="KW-0627">Porphyrin biosynthesis</keyword>
<dbReference type="Gene3D" id="3.40.50.720">
    <property type="entry name" value="NAD(P)-binding Rossmann-like Domain"/>
    <property type="match status" value="1"/>
</dbReference>
<dbReference type="Proteomes" id="UP000438699">
    <property type="component" value="Unassembled WGS sequence"/>
</dbReference>
<dbReference type="UniPathway" id="UPA00262">
    <property type="reaction ID" value="UER00222"/>
</dbReference>
<sequence>MRYYPLFINLERMHCLVVGGGGVGCRKARSLAEAGACSVLVVDTAKASEDMETVCTSCGNVCFARREFVVEDLDGINLAFACTSDSVVNGKIAQQCERRGILCNIADQPDRGHFIVPGSVRRGDLCIAVSTAGKSPAMARRVRAEIDGLIGDEYGLVLALMGRLRPRMLDLGLETRQNTDVFRSLVFSELADALKVRDKTAARGILMDILPDTLHNNIPELLDGLV</sequence>
<keyword evidence="4" id="KW-0520">NAD</keyword>
<dbReference type="InterPro" id="IPR036291">
    <property type="entry name" value="NAD(P)-bd_dom_sf"/>
</dbReference>
<dbReference type="Pfam" id="PF13241">
    <property type="entry name" value="NAD_binding_7"/>
    <property type="match status" value="1"/>
</dbReference>
<dbReference type="GO" id="GO:0004325">
    <property type="term" value="F:ferrochelatase activity"/>
    <property type="evidence" value="ECO:0007669"/>
    <property type="project" value="InterPro"/>
</dbReference>
<evidence type="ECO:0000256" key="2">
    <source>
        <dbReference type="ARBA" id="ARBA00012400"/>
    </source>
</evidence>
<dbReference type="GO" id="GO:0019354">
    <property type="term" value="P:siroheme biosynthetic process"/>
    <property type="evidence" value="ECO:0007669"/>
    <property type="project" value="UniProtKB-UniPathway"/>
</dbReference>
<dbReference type="GO" id="GO:0043115">
    <property type="term" value="F:precorrin-2 dehydrogenase activity"/>
    <property type="evidence" value="ECO:0007669"/>
    <property type="project" value="UniProtKB-EC"/>
</dbReference>
<dbReference type="RefSeq" id="WP_151150183.1">
    <property type="nucleotide sequence ID" value="NZ_WAIE01000001.1"/>
</dbReference>
<organism evidence="8 9">
    <name type="scientific">Pseudodesulfovibrio senegalensis</name>
    <dbReference type="NCBI Taxonomy" id="1721087"/>
    <lineage>
        <taxon>Bacteria</taxon>
        <taxon>Pseudomonadati</taxon>
        <taxon>Thermodesulfobacteriota</taxon>
        <taxon>Desulfovibrionia</taxon>
        <taxon>Desulfovibrionales</taxon>
        <taxon>Desulfovibrionaceae</taxon>
    </lineage>
</organism>
<proteinExistence type="predicted"/>
<dbReference type="AlphaFoldDB" id="A0A6N6N6D6"/>
<gene>
    <name evidence="8" type="ORF">F8A88_06140</name>
</gene>
<evidence type="ECO:0000256" key="1">
    <source>
        <dbReference type="ARBA" id="ARBA00005010"/>
    </source>
</evidence>
<evidence type="ECO:0000256" key="5">
    <source>
        <dbReference type="ARBA" id="ARBA00023244"/>
    </source>
</evidence>
<dbReference type="PROSITE" id="PS51257">
    <property type="entry name" value="PROKAR_LIPOPROTEIN"/>
    <property type="match status" value="1"/>
</dbReference>
<comment type="caution">
    <text evidence="8">The sequence shown here is derived from an EMBL/GenBank/DDBJ whole genome shotgun (WGS) entry which is preliminary data.</text>
</comment>
<evidence type="ECO:0000256" key="3">
    <source>
        <dbReference type="ARBA" id="ARBA00023002"/>
    </source>
</evidence>
<keyword evidence="9" id="KW-1185">Reference proteome</keyword>
<dbReference type="Gene3D" id="3.30.160.110">
    <property type="entry name" value="Siroheme synthase, domain 2"/>
    <property type="match status" value="1"/>
</dbReference>
<evidence type="ECO:0000256" key="4">
    <source>
        <dbReference type="ARBA" id="ARBA00023027"/>
    </source>
</evidence>
<dbReference type="SUPFAM" id="SSF75615">
    <property type="entry name" value="Siroheme synthase middle domains-like"/>
    <property type="match status" value="1"/>
</dbReference>
<evidence type="ECO:0000259" key="7">
    <source>
        <dbReference type="Pfam" id="PF14824"/>
    </source>
</evidence>
<dbReference type="EMBL" id="WAIE01000001">
    <property type="protein sequence ID" value="KAB1443810.1"/>
    <property type="molecule type" value="Genomic_DNA"/>
</dbReference>
<evidence type="ECO:0000256" key="6">
    <source>
        <dbReference type="ARBA" id="ARBA00047561"/>
    </source>
</evidence>
<dbReference type="Pfam" id="PF14824">
    <property type="entry name" value="Sirohm_synth_M"/>
    <property type="match status" value="1"/>
</dbReference>
<dbReference type="PANTHER" id="PTHR35330:SF1">
    <property type="entry name" value="SIROHEME BIOSYNTHESIS PROTEIN MET8"/>
    <property type="match status" value="1"/>
</dbReference>
<evidence type="ECO:0000313" key="9">
    <source>
        <dbReference type="Proteomes" id="UP000438699"/>
    </source>
</evidence>
<dbReference type="InterPro" id="IPR028161">
    <property type="entry name" value="Met8-like"/>
</dbReference>
<dbReference type="EC" id="1.3.1.76" evidence="2"/>
<evidence type="ECO:0000313" key="8">
    <source>
        <dbReference type="EMBL" id="KAB1443810.1"/>
    </source>
</evidence>
<reference evidence="8 9" key="1">
    <citation type="journal article" date="2017" name="Int. J. Syst. Evol. Microbiol.">
        <title>Desulfovibrio senegalensis sp. nov., a mesophilic sulfate reducer isolated from marine sediment.</title>
        <authorList>
            <person name="Thioye A."/>
            <person name="Gam Z.B.A."/>
            <person name="Mbengue M."/>
            <person name="Cayol J.L."/>
            <person name="Joseph-Bartoli M."/>
            <person name="Toure-Kane C."/>
            <person name="Labat M."/>
        </authorList>
    </citation>
    <scope>NUCLEOTIDE SEQUENCE [LARGE SCALE GENOMIC DNA]</scope>
    <source>
        <strain evidence="8 9">DSM 101509</strain>
    </source>
</reference>
<comment type="catalytic activity">
    <reaction evidence="6">
        <text>precorrin-2 + NAD(+) = sirohydrochlorin + NADH + 2 H(+)</text>
        <dbReference type="Rhea" id="RHEA:15613"/>
        <dbReference type="ChEBI" id="CHEBI:15378"/>
        <dbReference type="ChEBI" id="CHEBI:57540"/>
        <dbReference type="ChEBI" id="CHEBI:57945"/>
        <dbReference type="ChEBI" id="CHEBI:58351"/>
        <dbReference type="ChEBI" id="CHEBI:58827"/>
        <dbReference type="EC" id="1.3.1.76"/>
    </reaction>
</comment>
<protein>
    <recommendedName>
        <fullName evidence="2">precorrin-2 dehydrogenase</fullName>
        <ecNumber evidence="2">1.3.1.76</ecNumber>
    </recommendedName>
</protein>